<feature type="domain" description="Porin" evidence="2">
    <location>
        <begin position="7"/>
        <end position="351"/>
    </location>
</feature>
<evidence type="ECO:0000256" key="1">
    <source>
        <dbReference type="SAM" id="SignalP"/>
    </source>
</evidence>
<dbReference type="SUPFAM" id="SSF56935">
    <property type="entry name" value="Porins"/>
    <property type="match status" value="1"/>
</dbReference>
<dbReference type="EMBL" id="AAMS01000002">
    <property type="protein sequence ID" value="EAQ07658.1"/>
    <property type="molecule type" value="Genomic_DNA"/>
</dbReference>
<name>A3V2S7_9RHOB</name>
<evidence type="ECO:0000313" key="4">
    <source>
        <dbReference type="Proteomes" id="UP000004507"/>
    </source>
</evidence>
<dbReference type="InterPro" id="IPR033900">
    <property type="entry name" value="Gram_neg_porin_domain"/>
</dbReference>
<dbReference type="InterPro" id="IPR023614">
    <property type="entry name" value="Porin_dom_sf"/>
</dbReference>
<keyword evidence="4" id="KW-1185">Reference proteome</keyword>
<dbReference type="eggNOG" id="ENOG502ZEUX">
    <property type="taxonomic scope" value="Bacteria"/>
</dbReference>
<dbReference type="HOGENOM" id="CLU_058225_0_0_5"/>
<organism evidence="3 4">
    <name type="scientific">Yoonia vestfoldensis SKA53</name>
    <dbReference type="NCBI Taxonomy" id="314232"/>
    <lineage>
        <taxon>Bacteria</taxon>
        <taxon>Pseudomonadati</taxon>
        <taxon>Pseudomonadota</taxon>
        <taxon>Alphaproteobacteria</taxon>
        <taxon>Rhodobacterales</taxon>
        <taxon>Paracoccaceae</taxon>
        <taxon>Yoonia</taxon>
    </lineage>
</organism>
<feature type="chain" id="PRO_5002661617" description="Porin domain-containing protein" evidence="1">
    <location>
        <begin position="21"/>
        <end position="375"/>
    </location>
</feature>
<keyword evidence="1" id="KW-0732">Signal</keyword>
<evidence type="ECO:0000259" key="2">
    <source>
        <dbReference type="Pfam" id="PF13609"/>
    </source>
</evidence>
<dbReference type="GO" id="GO:0016020">
    <property type="term" value="C:membrane"/>
    <property type="evidence" value="ECO:0007669"/>
    <property type="project" value="InterPro"/>
</dbReference>
<dbReference type="AlphaFoldDB" id="A3V2S7"/>
<dbReference type="Pfam" id="PF13609">
    <property type="entry name" value="Porin_4"/>
    <property type="match status" value="1"/>
</dbReference>
<reference evidence="3 4" key="1">
    <citation type="submission" date="2006-01" db="EMBL/GenBank/DDBJ databases">
        <authorList>
            <person name="Hagstrom A."/>
            <person name="Ferriera S."/>
            <person name="Johnson J."/>
            <person name="Kravitz S."/>
            <person name="Halpern A."/>
            <person name="Remington K."/>
            <person name="Beeson K."/>
            <person name="Tran B."/>
            <person name="Rogers Y.-H."/>
            <person name="Friedman R."/>
            <person name="Venter J.C."/>
        </authorList>
    </citation>
    <scope>NUCLEOTIDE SEQUENCE [LARGE SCALE GENOMIC DNA]</scope>
    <source>
        <strain evidence="3 4">SKA53</strain>
    </source>
</reference>
<dbReference type="OrthoDB" id="7874340at2"/>
<feature type="signal peptide" evidence="1">
    <location>
        <begin position="1"/>
        <end position="20"/>
    </location>
</feature>
<dbReference type="GO" id="GO:0015288">
    <property type="term" value="F:porin activity"/>
    <property type="evidence" value="ECO:0007669"/>
    <property type="project" value="InterPro"/>
</dbReference>
<accession>A3V2S7</accession>
<comment type="caution">
    <text evidence="3">The sequence shown here is derived from an EMBL/GenBank/DDBJ whole genome shotgun (WGS) entry which is preliminary data.</text>
</comment>
<dbReference type="RefSeq" id="WP_007206444.1">
    <property type="nucleotide sequence ID" value="NZ_CH672414.1"/>
</dbReference>
<proteinExistence type="predicted"/>
<dbReference type="Gene3D" id="2.40.160.10">
    <property type="entry name" value="Porin"/>
    <property type="match status" value="1"/>
</dbReference>
<dbReference type="Proteomes" id="UP000004507">
    <property type="component" value="Unassembled WGS sequence"/>
</dbReference>
<dbReference type="STRING" id="314232.SKA53_12513"/>
<evidence type="ECO:0000313" key="3">
    <source>
        <dbReference type="EMBL" id="EAQ07658.1"/>
    </source>
</evidence>
<sequence>MKSILLTTTALVAFAGAAVADGHTGVSFSGTANLGYNDEANTAAGADDYNGFYFDTTLTVKGATELDNGVTASAQFNIDIQEDGLGSANSVADGNTALNADDFVMALSTESATLTFGDTATAAGKMWVSAGDMESDGFTTAAFDAAEADAVLRGDVTMGDVSASVSYVIVTTGTEQEIDQLSFGVKAAVAGVTISAAYEEATTKQTELDDANNDEIFGLSVGFAAAGANFTVAYAEDENSQSTGVKASMPVGPVTVTGYYVDENAGNGDANLGVNVKYSADALTVAVDYQDDQGTTKVGIDGSYDLGNGLTILAGAFDQETQGTDTYVAAAYDLGGGAALLVSYADAETTDALADDEVGGPDYQVGTTVAVSFKF</sequence>
<gene>
    <name evidence="3" type="ORF">SKA53_12513</name>
</gene>
<protein>
    <recommendedName>
        <fullName evidence="2">Porin domain-containing protein</fullName>
    </recommendedName>
</protein>